<dbReference type="OrthoDB" id="10300560at2759"/>
<evidence type="ECO:0000256" key="1">
    <source>
        <dbReference type="SAM" id="MobiDB-lite"/>
    </source>
</evidence>
<reference evidence="3 4" key="2">
    <citation type="submission" date="2018-11" db="EMBL/GenBank/DDBJ databases">
        <authorList>
            <consortium name="Pathogen Informatics"/>
        </authorList>
    </citation>
    <scope>NUCLEOTIDE SEQUENCE [LARGE SCALE GENOMIC DNA]</scope>
    <source>
        <strain evidence="3 4">NST_G2</strain>
    </source>
</reference>
<evidence type="ECO:0000313" key="4">
    <source>
        <dbReference type="Proteomes" id="UP000275846"/>
    </source>
</evidence>
<reference evidence="5" key="1">
    <citation type="submission" date="2016-06" db="UniProtKB">
        <authorList>
            <consortium name="WormBaseParasite"/>
        </authorList>
    </citation>
    <scope>IDENTIFICATION</scope>
</reference>
<keyword evidence="4" id="KW-1185">Reference proteome</keyword>
<organism evidence="5">
    <name type="scientific">Schistocephalus solidus</name>
    <name type="common">Tapeworm</name>
    <dbReference type="NCBI Taxonomy" id="70667"/>
    <lineage>
        <taxon>Eukaryota</taxon>
        <taxon>Metazoa</taxon>
        <taxon>Spiralia</taxon>
        <taxon>Lophotrochozoa</taxon>
        <taxon>Platyhelminthes</taxon>
        <taxon>Cestoda</taxon>
        <taxon>Eucestoda</taxon>
        <taxon>Diphyllobothriidea</taxon>
        <taxon>Diphyllobothriidae</taxon>
        <taxon>Schistocephalus</taxon>
    </lineage>
</organism>
<feature type="transmembrane region" description="Helical" evidence="2">
    <location>
        <begin position="853"/>
        <end position="873"/>
    </location>
</feature>
<keyword evidence="2" id="KW-0812">Transmembrane</keyword>
<proteinExistence type="predicted"/>
<evidence type="ECO:0000313" key="5">
    <source>
        <dbReference type="WBParaSite" id="SSLN_0000002401-mRNA-1"/>
    </source>
</evidence>
<protein>
    <submittedName>
        <fullName evidence="5">UDENN domain-containing protein</fullName>
    </submittedName>
</protein>
<feature type="transmembrane region" description="Helical" evidence="2">
    <location>
        <begin position="784"/>
        <end position="805"/>
    </location>
</feature>
<keyword evidence="2" id="KW-0472">Membrane</keyword>
<gene>
    <name evidence="3" type="ORF">SSLN_LOCUS25</name>
</gene>
<feature type="compositionally biased region" description="Polar residues" evidence="1">
    <location>
        <begin position="34"/>
        <end position="49"/>
    </location>
</feature>
<sequence>MDNIQVLRRVQQLRKALAEKRKKLEKQEAKLSRRQSATCSGTGPQQQEEPQIDASPGPSSQLLPPPASRSPRSPFHAEEEEISLSLFQSQFFPSLFTQPSQTDRPQTCTMFFVPRAVSLAEGERTIDFVTARSIMREPPSFATCLTCRGNALVFALSTPSTDILPLWRKSASECTKPLAVCLLALPSTASGSSRLGLFLLFFHVYQEVLTNCLYVAEVTEEGNWNLIDSFILPLSIKSRASALDVDSLTGCADAVFVSGFGYIIAVVVPAFGLTATFRASLEAETFVLLEHGFKNAQFPPQRALARLCFVNDSYDCLALLWDPMMQYVAAIVLSFDPTTRSHSKMCFYPLCLEQDMKVPNAALPGHLRKLFSPHAVLVSESPCPSYILTAVLQGVPVSGRMIHDYLLAAVLPLEGPKSTPPSRLIRLLPSEDSTTWNIFGNFLHQVLARLSFAPADSTNVEHHLTLWPKELIRGQFVGKATPMVRKVLDQVKTRWWRNGDTKGMARVGEVVTEIDAVASSQTLQISGNIDENHPIILYKPKGRMRCQAIFMMLHEKTKKDLRSAKSKASALDIVSSFLKTWSDNCGDLTPGENQLLRQPLFVSLQIFINMVIMNSKNTVVPGRRLYHLLYRIMLVLNRHTQSCSGPFMSAFWQTSKIGVFRYSAADAQNALERQHTAFQEGDGIYKTSSTKSDYEDEHIWTRRAENGNMNTGFSLTKLPEAIPVGITCFNMKFYHHLINLENLKPVSDICIFASFHEGSTKVKRTTNKSLNLRTQVRNNFVVEYLFNFVIPVVLILNVLSLIILIISSVYSIKFRDFSLILLFSDLGFAYSHYQGINGCNEFRNCKKIGPSMLTWRFLNMLTHFNYTLAVVLAKRTQQLGKLMFNLTIGSLTNHLRSATHRYMAEWLGCTINALGWLVILILAGFVTHGDVGIGGDNFVSLTFSSVFVMVSRS</sequence>
<dbReference type="EMBL" id="UYSU01000011">
    <property type="protein sequence ID" value="VDL80864.1"/>
    <property type="molecule type" value="Genomic_DNA"/>
</dbReference>
<feature type="transmembrane region" description="Helical" evidence="2">
    <location>
        <begin position="906"/>
        <end position="925"/>
    </location>
</feature>
<feature type="transmembrane region" description="Helical" evidence="2">
    <location>
        <begin position="817"/>
        <end position="833"/>
    </location>
</feature>
<feature type="region of interest" description="Disordered" evidence="1">
    <location>
        <begin position="20"/>
        <end position="75"/>
    </location>
</feature>
<dbReference type="AlphaFoldDB" id="A0A183S727"/>
<dbReference type="WBParaSite" id="SSLN_0000002401-mRNA-1">
    <property type="protein sequence ID" value="SSLN_0000002401-mRNA-1"/>
    <property type="gene ID" value="SSLN_0000002401"/>
</dbReference>
<name>A0A183S727_SCHSO</name>
<evidence type="ECO:0000256" key="2">
    <source>
        <dbReference type="SAM" id="Phobius"/>
    </source>
</evidence>
<dbReference type="Proteomes" id="UP000275846">
    <property type="component" value="Unassembled WGS sequence"/>
</dbReference>
<evidence type="ECO:0000313" key="3">
    <source>
        <dbReference type="EMBL" id="VDL80864.1"/>
    </source>
</evidence>
<accession>A0A183S727</accession>
<keyword evidence="2" id="KW-1133">Transmembrane helix</keyword>